<accession>A0A4Q9NRH6</accession>
<dbReference type="AlphaFoldDB" id="A0A4Q9NRH6"/>
<gene>
    <name evidence="4" type="ORF">BD310DRAFT_936353</name>
    <name evidence="3" type="ORF">BD311DRAFT_760446</name>
</gene>
<keyword evidence="2" id="KW-0472">Membrane</keyword>
<feature type="region of interest" description="Disordered" evidence="1">
    <location>
        <begin position="234"/>
        <end position="346"/>
    </location>
</feature>
<keyword evidence="2" id="KW-1133">Transmembrane helix</keyword>
<evidence type="ECO:0000256" key="1">
    <source>
        <dbReference type="SAM" id="MobiDB-lite"/>
    </source>
</evidence>
<name>A0A4Q9NRH6_9APHY</name>
<evidence type="ECO:0000313" key="4">
    <source>
        <dbReference type="EMBL" id="TBU54263.1"/>
    </source>
</evidence>
<proteinExistence type="predicted"/>
<sequence length="759" mass="81430">MTTAPLTVVACRPCLGLGLRFSLCFFFIIAGHVWSHPTGQPFSPHTSGSVVKRQNTPTTTSSFDWWPYPSWGQSTSASPPTSTVPTLSLSSLAAAEAASLSVTATTTIFTTTTAATPVFSAATPATTSFSLVHITALPPASKESSITLNRARTTQSKSTGGEFDIVWLAPLFGILAAAFGAAVAWLTYRYLPLFGSRASRSGSRESALLPGPPYGPASRFRDAASGVTASLMDEGEDDQEFDAARSPKSARGNSKVRTWLGRSMLRRNKTLPVPSAEEREPEQPPETAARDHPEPGSAEHDTFLGNAESTAVDAPDGTPMQAGRATGMSTPSQSVNSSDPYGESSRAGDAVLYETTRNKSIKRVILDRFRFGSARKANYERGMTTDDDVEINGRARSATSLSSVQHRIGHRRTDTDGHVTPLAGGTPVPSRRPTVSRTRSQQVLSPPGFRILVEDPVSGALHNEDVDFIRAPSSASSHQRQDSDKYTRLPERRGPYPSTSITTTLERTTTDVSTSPSVYSSTSPVPPRLARPAINRYESSILLSSPPIVTSPALESQLLFGSTASLHALQLPALSALRVSKPPSARANSGVPATPPNAKHHRKLKTHRQPPLLPFPSSAESSPFRNRLKKSPQRMPQTYVPLPPHAKRADSNDSVDTVSESFTTASSGSPDKARAERYGRATPAERFRARHAALEKVEAILSRSWNERDGTGTETPRNLGAVLGADSAEELEKTPGREVDLGEALRGTGIEQRLGVFTH</sequence>
<feature type="compositionally biased region" description="Basic and acidic residues" evidence="1">
    <location>
        <begin position="276"/>
        <end position="302"/>
    </location>
</feature>
<feature type="compositionally biased region" description="Basic and acidic residues" evidence="1">
    <location>
        <begin position="479"/>
        <end position="494"/>
    </location>
</feature>
<dbReference type="EMBL" id="ML143432">
    <property type="protein sequence ID" value="TBU27451.1"/>
    <property type="molecule type" value="Genomic_DNA"/>
</dbReference>
<feature type="transmembrane region" description="Helical" evidence="2">
    <location>
        <begin position="165"/>
        <end position="188"/>
    </location>
</feature>
<dbReference type="Proteomes" id="UP000292957">
    <property type="component" value="Unassembled WGS sequence"/>
</dbReference>
<evidence type="ECO:0000313" key="3">
    <source>
        <dbReference type="EMBL" id="TBU27451.1"/>
    </source>
</evidence>
<evidence type="ECO:0000256" key="2">
    <source>
        <dbReference type="SAM" id="Phobius"/>
    </source>
</evidence>
<feature type="compositionally biased region" description="Basic and acidic residues" evidence="1">
    <location>
        <begin position="671"/>
        <end position="683"/>
    </location>
</feature>
<feature type="compositionally biased region" description="Polar residues" evidence="1">
    <location>
        <begin position="652"/>
        <end position="669"/>
    </location>
</feature>
<feature type="region of interest" description="Disordered" evidence="1">
    <location>
        <begin position="580"/>
        <end position="683"/>
    </location>
</feature>
<reference evidence="3 5" key="1">
    <citation type="submission" date="2019-01" db="EMBL/GenBank/DDBJ databases">
        <title>Draft genome sequences of three monokaryotic isolates of the white-rot basidiomycete fungus Dichomitus squalens.</title>
        <authorList>
            <consortium name="DOE Joint Genome Institute"/>
            <person name="Lopez S.C."/>
            <person name="Andreopoulos B."/>
            <person name="Pangilinan J."/>
            <person name="Lipzen A."/>
            <person name="Riley R."/>
            <person name="Ahrendt S."/>
            <person name="Ng V."/>
            <person name="Barry K."/>
            <person name="Daum C."/>
            <person name="Grigoriev I.V."/>
            <person name="Hilden K.S."/>
            <person name="Makela M.R."/>
            <person name="de Vries R.P."/>
        </authorList>
    </citation>
    <scope>NUCLEOTIDE SEQUENCE [LARGE SCALE GENOMIC DNA]</scope>
    <source>
        <strain evidence="4 5">CBS 464.89</strain>
        <strain evidence="3">OM18370.1</strain>
    </source>
</reference>
<dbReference type="EMBL" id="ML145193">
    <property type="protein sequence ID" value="TBU54263.1"/>
    <property type="molecule type" value="Genomic_DNA"/>
</dbReference>
<organism evidence="3">
    <name type="scientific">Dichomitus squalens</name>
    <dbReference type="NCBI Taxonomy" id="114155"/>
    <lineage>
        <taxon>Eukaryota</taxon>
        <taxon>Fungi</taxon>
        <taxon>Dikarya</taxon>
        <taxon>Basidiomycota</taxon>
        <taxon>Agaricomycotina</taxon>
        <taxon>Agaricomycetes</taxon>
        <taxon>Polyporales</taxon>
        <taxon>Polyporaceae</taxon>
        <taxon>Dichomitus</taxon>
    </lineage>
</organism>
<feature type="region of interest" description="Disordered" evidence="1">
    <location>
        <begin position="201"/>
        <end position="220"/>
    </location>
</feature>
<feature type="compositionally biased region" description="Low complexity" evidence="1">
    <location>
        <begin position="507"/>
        <end position="523"/>
    </location>
</feature>
<feature type="transmembrane region" description="Helical" evidence="2">
    <location>
        <begin position="15"/>
        <end position="34"/>
    </location>
</feature>
<feature type="compositionally biased region" description="Polar residues" evidence="1">
    <location>
        <begin position="327"/>
        <end position="339"/>
    </location>
</feature>
<dbReference type="Proteomes" id="UP000292082">
    <property type="component" value="Unassembled WGS sequence"/>
</dbReference>
<feature type="compositionally biased region" description="Basic residues" evidence="1">
    <location>
        <begin position="598"/>
        <end position="608"/>
    </location>
</feature>
<dbReference type="OrthoDB" id="3269515at2759"/>
<feature type="region of interest" description="Disordered" evidence="1">
    <location>
        <begin position="398"/>
        <end position="442"/>
    </location>
</feature>
<evidence type="ECO:0000313" key="5">
    <source>
        <dbReference type="Proteomes" id="UP000292082"/>
    </source>
</evidence>
<feature type="region of interest" description="Disordered" evidence="1">
    <location>
        <begin position="507"/>
        <end position="526"/>
    </location>
</feature>
<feature type="compositionally biased region" description="Low complexity" evidence="1">
    <location>
        <begin position="426"/>
        <end position="440"/>
    </location>
</feature>
<keyword evidence="5" id="KW-1185">Reference proteome</keyword>
<feature type="region of interest" description="Disordered" evidence="1">
    <location>
        <begin position="470"/>
        <end position="502"/>
    </location>
</feature>
<protein>
    <submittedName>
        <fullName evidence="3">Uncharacterized protein</fullName>
    </submittedName>
</protein>
<keyword evidence="2" id="KW-0812">Transmembrane</keyword>